<comment type="pathway">
    <text evidence="5">Amine and polyamine biosynthesis; spermidine biosynthesis; spermidine from putrescine: step 1/1.</text>
</comment>
<evidence type="ECO:0000256" key="5">
    <source>
        <dbReference type="HAMAP-Rule" id="MF_00198"/>
    </source>
</evidence>
<comment type="caution">
    <text evidence="5">Lacks conserved residue(s) required for the propagation of feature annotation.</text>
</comment>
<evidence type="ECO:0000256" key="4">
    <source>
        <dbReference type="ARBA" id="ARBA00023115"/>
    </source>
</evidence>
<dbReference type="InterPro" id="IPR035246">
    <property type="entry name" value="Spermidine_synt_N"/>
</dbReference>
<comment type="function">
    <text evidence="5">Catalyzes the irreversible transfer of a propylamine group from the amino donor S-adenosylmethioninamine (decarboxy-AdoMet) to putrescine (1,4-diaminobutane) to yield spermidine.</text>
</comment>
<dbReference type="GO" id="GO:0004766">
    <property type="term" value="F:spermidine synthase activity"/>
    <property type="evidence" value="ECO:0007669"/>
    <property type="project" value="UniProtKB-UniRule"/>
</dbReference>
<evidence type="ECO:0000256" key="1">
    <source>
        <dbReference type="ARBA" id="ARBA00007867"/>
    </source>
</evidence>
<feature type="active site" description="Proton acceptor" evidence="5 6">
    <location>
        <position position="162"/>
    </location>
</feature>
<dbReference type="STRING" id="1328313.DS2_03545"/>
<dbReference type="eggNOG" id="COG0421">
    <property type="taxonomic scope" value="Bacteria"/>
</dbReference>
<keyword evidence="2 5" id="KW-0808">Transferase</keyword>
<feature type="binding site" evidence="5">
    <location>
        <position position="169"/>
    </location>
    <ligand>
        <name>S-methyl-5'-thioadenosine</name>
        <dbReference type="ChEBI" id="CHEBI:17509"/>
    </ligand>
</feature>
<organism evidence="8 9">
    <name type="scientific">Catenovulum agarivorans DS-2</name>
    <dbReference type="NCBI Taxonomy" id="1328313"/>
    <lineage>
        <taxon>Bacteria</taxon>
        <taxon>Pseudomonadati</taxon>
        <taxon>Pseudomonadota</taxon>
        <taxon>Gammaproteobacteria</taxon>
        <taxon>Alteromonadales</taxon>
        <taxon>Alteromonadaceae</taxon>
        <taxon>Catenovulum</taxon>
    </lineage>
</organism>
<comment type="similarity">
    <text evidence="1 5">Belongs to the spermidine/spermine synthase family.</text>
</comment>
<feature type="binding site" evidence="5">
    <location>
        <position position="68"/>
    </location>
    <ligand>
        <name>spermidine</name>
        <dbReference type="ChEBI" id="CHEBI:57834"/>
    </ligand>
</feature>
<evidence type="ECO:0000313" key="9">
    <source>
        <dbReference type="Proteomes" id="UP000019276"/>
    </source>
</evidence>
<dbReference type="InterPro" id="IPR037163">
    <property type="entry name" value="Spermidine_synt_N_sf"/>
</dbReference>
<dbReference type="Proteomes" id="UP000019276">
    <property type="component" value="Unassembled WGS sequence"/>
</dbReference>
<dbReference type="GO" id="GO:0005829">
    <property type="term" value="C:cytosol"/>
    <property type="evidence" value="ECO:0007669"/>
    <property type="project" value="TreeGrafter"/>
</dbReference>
<dbReference type="Pfam" id="PF01564">
    <property type="entry name" value="Spermine_synth"/>
    <property type="match status" value="1"/>
</dbReference>
<gene>
    <name evidence="5" type="primary">speE</name>
    <name evidence="8" type="ORF">DS2_03545</name>
</gene>
<comment type="caution">
    <text evidence="8">The sequence shown here is derived from an EMBL/GenBank/DDBJ whole genome shotgun (WGS) entry which is preliminary data.</text>
</comment>
<dbReference type="InterPro" id="IPR030374">
    <property type="entry name" value="PABS"/>
</dbReference>
<dbReference type="UniPathway" id="UPA00248">
    <property type="reaction ID" value="UER00314"/>
</dbReference>
<dbReference type="PROSITE" id="PS51006">
    <property type="entry name" value="PABS_2"/>
    <property type="match status" value="1"/>
</dbReference>
<dbReference type="GO" id="GO:0008295">
    <property type="term" value="P:spermidine biosynthetic process"/>
    <property type="evidence" value="ECO:0007669"/>
    <property type="project" value="UniProtKB-UniRule"/>
</dbReference>
<dbReference type="EMBL" id="ARZY01000004">
    <property type="protein sequence ID" value="EWH11551.1"/>
    <property type="molecule type" value="Genomic_DNA"/>
</dbReference>
<accession>W7QI45</accession>
<dbReference type="PANTHER" id="PTHR11558">
    <property type="entry name" value="SPERMIDINE/SPERMINE SYNTHASE"/>
    <property type="match status" value="1"/>
</dbReference>
<protein>
    <recommendedName>
        <fullName evidence="5">Polyamine aminopropyltransferase</fullName>
    </recommendedName>
    <alternativeName>
        <fullName evidence="5">Putrescine aminopropyltransferase</fullName>
        <shortName evidence="5">PAPT</shortName>
    </alternativeName>
    <alternativeName>
        <fullName evidence="5">Spermidine synthase</fullName>
        <shortName evidence="5">SPDS</shortName>
        <shortName evidence="5">SPDSY</shortName>
        <ecNumber evidence="5">2.5.1.16</ecNumber>
    </alternativeName>
</protein>
<evidence type="ECO:0000256" key="2">
    <source>
        <dbReference type="ARBA" id="ARBA00022679"/>
    </source>
</evidence>
<evidence type="ECO:0000259" key="7">
    <source>
        <dbReference type="PROSITE" id="PS51006"/>
    </source>
</evidence>
<proteinExistence type="inferred from homology"/>
<feature type="domain" description="PABS" evidence="7">
    <location>
        <begin position="7"/>
        <end position="243"/>
    </location>
</feature>
<dbReference type="PANTHER" id="PTHR11558:SF11">
    <property type="entry name" value="SPERMIDINE SYNTHASE"/>
    <property type="match status" value="1"/>
</dbReference>
<sequence>MPDLSSLSWFAEQNERLGTGVSLRVKHKVVEKQSPFHKVEVYNTTDFGYLMVIDNYPRLSSQDSFFYHEMMVHPAMLTHPNPQNVLIIGGENCGCLQQVLKHQAVRSVKQVYSDSLVSEVAHRYFPELSEHKADERAQLLFEEHRQSIKRMPERSIDVIIVDLIDAELPSCGALDDSFYQDCMMLLNENGLLVAPSGSPLLQQAQIKTMRENMLAAGFRQVETLLFPLPIYPSGQCSCTLATKGAGFNNIRFQDAQHLSQQLKYYSADTHKLSGCLPNYLTGKL</sequence>
<keyword evidence="9" id="KW-1185">Reference proteome</keyword>
<dbReference type="InterPro" id="IPR029063">
    <property type="entry name" value="SAM-dependent_MTases_sf"/>
</dbReference>
<dbReference type="OrthoDB" id="9793120at2"/>
<keyword evidence="4 5" id="KW-0620">Polyamine biosynthesis</keyword>
<dbReference type="Pfam" id="PF17284">
    <property type="entry name" value="Spermine_synt_N"/>
    <property type="match status" value="1"/>
</dbReference>
<comment type="subunit">
    <text evidence="5">Homodimer or homotetramer.</text>
</comment>
<dbReference type="EC" id="2.5.1.16" evidence="5"/>
<dbReference type="PATRIC" id="fig|1328313.3.peg.734"/>
<dbReference type="InterPro" id="IPR001045">
    <property type="entry name" value="Spermi_synthase"/>
</dbReference>
<dbReference type="RefSeq" id="WP_035013262.1">
    <property type="nucleotide sequence ID" value="NZ_ARZY01000004.1"/>
</dbReference>
<dbReference type="AlphaFoldDB" id="W7QI45"/>
<keyword evidence="3 5" id="KW-0745">Spermidine biosynthesis</keyword>
<evidence type="ECO:0000313" key="8">
    <source>
        <dbReference type="EMBL" id="EWH11551.1"/>
    </source>
</evidence>
<dbReference type="SUPFAM" id="SSF53335">
    <property type="entry name" value="S-adenosyl-L-methionine-dependent methyltransferases"/>
    <property type="match status" value="1"/>
</dbReference>
<evidence type="ECO:0000256" key="6">
    <source>
        <dbReference type="PROSITE-ProRule" id="PRU00354"/>
    </source>
</evidence>
<dbReference type="Gene3D" id="2.30.140.10">
    <property type="entry name" value="Spermidine synthase, tetramerisation domain"/>
    <property type="match status" value="1"/>
</dbReference>
<name>W7QI45_9ALTE</name>
<evidence type="ECO:0000256" key="3">
    <source>
        <dbReference type="ARBA" id="ARBA00023066"/>
    </source>
</evidence>
<dbReference type="Gene3D" id="3.40.50.150">
    <property type="entry name" value="Vaccinia Virus protein VP39"/>
    <property type="match status" value="1"/>
</dbReference>
<comment type="catalytic activity">
    <reaction evidence="5">
        <text>S-adenosyl 3-(methylsulfanyl)propylamine + putrescine = S-methyl-5'-thioadenosine + spermidine + H(+)</text>
        <dbReference type="Rhea" id="RHEA:12721"/>
        <dbReference type="ChEBI" id="CHEBI:15378"/>
        <dbReference type="ChEBI" id="CHEBI:17509"/>
        <dbReference type="ChEBI" id="CHEBI:57443"/>
        <dbReference type="ChEBI" id="CHEBI:57834"/>
        <dbReference type="ChEBI" id="CHEBI:326268"/>
        <dbReference type="EC" id="2.5.1.16"/>
    </reaction>
</comment>
<reference evidence="8 9" key="1">
    <citation type="journal article" date="2014" name="Genome Announc.">
        <title>Draft Genome Sequence of the Agar-Degrading Bacterium Catenovulum sp. Strain DS-2, Isolated from Intestines of Haliotis diversicolor.</title>
        <authorList>
            <person name="Shan D."/>
            <person name="Li X."/>
            <person name="Gu Z."/>
            <person name="Wei G."/>
            <person name="Gao Z."/>
            <person name="Shao Z."/>
        </authorList>
    </citation>
    <scope>NUCLEOTIDE SEQUENCE [LARGE SCALE GENOMIC DNA]</scope>
    <source>
        <strain evidence="8 9">DS-2</strain>
    </source>
</reference>
<feature type="binding site" evidence="5">
    <location>
        <position position="92"/>
    </location>
    <ligand>
        <name>spermidine</name>
        <dbReference type="ChEBI" id="CHEBI:57834"/>
    </ligand>
</feature>
<dbReference type="HAMAP" id="MF_00198">
    <property type="entry name" value="Spermidine_synth"/>
    <property type="match status" value="1"/>
</dbReference>